<dbReference type="RefSeq" id="WP_123131600.1">
    <property type="nucleotide sequence ID" value="NZ_JBHMAD010000006.1"/>
</dbReference>
<reference evidence="1 2" key="1">
    <citation type="submission" date="2018-11" db="EMBL/GenBank/DDBJ databases">
        <title>Rufibacter latericius sp. nov., isolated from water in Baiyang Lake.</title>
        <authorList>
            <person name="Yang Y."/>
        </authorList>
    </citation>
    <scope>NUCLEOTIDE SEQUENCE [LARGE SCALE GENOMIC DNA]</scope>
    <source>
        <strain evidence="1 2">MCC P1</strain>
    </source>
</reference>
<evidence type="ECO:0000313" key="1">
    <source>
        <dbReference type="EMBL" id="RNI32300.1"/>
    </source>
</evidence>
<sequence length="157" mass="17390">MKYFLLLGFVVFARFSSGQSVSPALDTVLLKKIVDTSIRFSSSSFPEAPGFALLLISKENGVYQLESLHATNPGYDLSQQQLLLQKLRKQPAGALPETFSAVVSFEFDLAGKTSSPPLAEKQAVQKKIAELKKKRQLVLNQGKMTLSFITCHQIRTR</sequence>
<keyword evidence="2" id="KW-1185">Reference proteome</keyword>
<accession>A0A3M9N3B1</accession>
<gene>
    <name evidence="1" type="ORF">EFA69_02950</name>
</gene>
<evidence type="ECO:0000313" key="2">
    <source>
        <dbReference type="Proteomes" id="UP000271010"/>
    </source>
</evidence>
<dbReference type="EMBL" id="RJJE01000002">
    <property type="protein sequence ID" value="RNI32300.1"/>
    <property type="molecule type" value="Genomic_DNA"/>
</dbReference>
<organism evidence="1 2">
    <name type="scientific">Rufibacter immobilis</name>
    <dbReference type="NCBI Taxonomy" id="1348778"/>
    <lineage>
        <taxon>Bacteria</taxon>
        <taxon>Pseudomonadati</taxon>
        <taxon>Bacteroidota</taxon>
        <taxon>Cytophagia</taxon>
        <taxon>Cytophagales</taxon>
        <taxon>Hymenobacteraceae</taxon>
        <taxon>Rufibacter</taxon>
    </lineage>
</organism>
<dbReference type="Proteomes" id="UP000271010">
    <property type="component" value="Unassembled WGS sequence"/>
</dbReference>
<proteinExistence type="predicted"/>
<name>A0A3M9N3B1_9BACT</name>
<dbReference type="AlphaFoldDB" id="A0A3M9N3B1"/>
<dbReference type="OrthoDB" id="9839198at2"/>
<comment type="caution">
    <text evidence="1">The sequence shown here is derived from an EMBL/GenBank/DDBJ whole genome shotgun (WGS) entry which is preliminary data.</text>
</comment>
<protein>
    <submittedName>
        <fullName evidence="1">Uncharacterized protein</fullName>
    </submittedName>
</protein>